<name>A0A964T211_9HYPH</name>
<dbReference type="PANTHER" id="PTHR43428:SF1">
    <property type="entry name" value="ARSENATE REDUCTASE"/>
    <property type="match status" value="1"/>
</dbReference>
<keyword evidence="4" id="KW-1185">Reference proteome</keyword>
<evidence type="ECO:0000313" key="4">
    <source>
        <dbReference type="Proteomes" id="UP000773614"/>
    </source>
</evidence>
<comment type="caution">
    <text evidence="3">The sequence shown here is derived from an EMBL/GenBank/DDBJ whole genome shotgun (WGS) entry which is preliminary data.</text>
</comment>
<accession>A0A964T211</accession>
<dbReference type="Pfam" id="PF01451">
    <property type="entry name" value="LMWPc"/>
    <property type="match status" value="1"/>
</dbReference>
<dbReference type="GO" id="GO:0046685">
    <property type="term" value="P:response to arsenic-containing substance"/>
    <property type="evidence" value="ECO:0007669"/>
    <property type="project" value="UniProtKB-KW"/>
</dbReference>
<evidence type="ECO:0000313" key="3">
    <source>
        <dbReference type="EMBL" id="MYZ46810.1"/>
    </source>
</evidence>
<dbReference type="OrthoDB" id="9799372at2"/>
<reference evidence="3" key="1">
    <citation type="submission" date="2019-03" db="EMBL/GenBank/DDBJ databases">
        <title>Afifella sp. nov., isolated from activated sludge.</title>
        <authorList>
            <person name="Li Q."/>
            <person name="Liu Y."/>
        </authorList>
    </citation>
    <scope>NUCLEOTIDE SEQUENCE</scope>
    <source>
        <strain evidence="3">L72</strain>
    </source>
</reference>
<protein>
    <submittedName>
        <fullName evidence="3">Protein-tyrosine-phosphatase</fullName>
    </submittedName>
</protein>
<dbReference type="InterPro" id="IPR036196">
    <property type="entry name" value="Ptyr_pPase_sf"/>
</dbReference>
<dbReference type="SUPFAM" id="SSF52788">
    <property type="entry name" value="Phosphotyrosine protein phosphatases I"/>
    <property type="match status" value="1"/>
</dbReference>
<dbReference type="Proteomes" id="UP000773614">
    <property type="component" value="Unassembled WGS sequence"/>
</dbReference>
<dbReference type="PANTHER" id="PTHR43428">
    <property type="entry name" value="ARSENATE REDUCTASE"/>
    <property type="match status" value="1"/>
</dbReference>
<proteinExistence type="predicted"/>
<sequence length="156" mass="17165">MRAAPAGLTALPGRPSSVLFVCGRNAIRSPMAEVVARHLFPASLYVASAGVQPGDRDPFVDAVLEEIGLSLGDRRPQALADLEDLNFDLAVTLSPEAHHRMLELTRSFAIEVEYWPTFDPTGVVGSRTQILDAYRDVRNRLEARIRERFAPEPRAG</sequence>
<evidence type="ECO:0000256" key="1">
    <source>
        <dbReference type="ARBA" id="ARBA00022849"/>
    </source>
</evidence>
<dbReference type="SMART" id="SM00226">
    <property type="entry name" value="LMWPc"/>
    <property type="match status" value="1"/>
</dbReference>
<keyword evidence="1" id="KW-0059">Arsenical resistance</keyword>
<dbReference type="Gene3D" id="3.40.50.2300">
    <property type="match status" value="1"/>
</dbReference>
<organism evidence="3 4">
    <name type="scientific">Propylenella binzhouense</name>
    <dbReference type="NCBI Taxonomy" id="2555902"/>
    <lineage>
        <taxon>Bacteria</taxon>
        <taxon>Pseudomonadati</taxon>
        <taxon>Pseudomonadota</taxon>
        <taxon>Alphaproteobacteria</taxon>
        <taxon>Hyphomicrobiales</taxon>
        <taxon>Propylenellaceae</taxon>
        <taxon>Propylenella</taxon>
    </lineage>
</organism>
<feature type="domain" description="Phosphotyrosine protein phosphatase I" evidence="2">
    <location>
        <begin position="16"/>
        <end position="151"/>
    </location>
</feature>
<dbReference type="InterPro" id="IPR023485">
    <property type="entry name" value="Ptyr_pPase"/>
</dbReference>
<dbReference type="AlphaFoldDB" id="A0A964T211"/>
<evidence type="ECO:0000259" key="2">
    <source>
        <dbReference type="SMART" id="SM00226"/>
    </source>
</evidence>
<gene>
    <name evidence="3" type="ORF">E4O86_03655</name>
</gene>
<dbReference type="EMBL" id="SPKJ01000006">
    <property type="protein sequence ID" value="MYZ46810.1"/>
    <property type="molecule type" value="Genomic_DNA"/>
</dbReference>